<accession>A0ABT6M262</accession>
<evidence type="ECO:0000313" key="2">
    <source>
        <dbReference type="Proteomes" id="UP001160499"/>
    </source>
</evidence>
<gene>
    <name evidence="1" type="ORF">M2283_010004</name>
</gene>
<organism evidence="1 2">
    <name type="scientific">Streptomyces pseudovenezuelae</name>
    <dbReference type="NCBI Taxonomy" id="67350"/>
    <lineage>
        <taxon>Bacteria</taxon>
        <taxon>Bacillati</taxon>
        <taxon>Actinomycetota</taxon>
        <taxon>Actinomycetes</taxon>
        <taxon>Kitasatosporales</taxon>
        <taxon>Streptomycetaceae</taxon>
        <taxon>Streptomyces</taxon>
        <taxon>Streptomyces aurantiacus group</taxon>
    </lineage>
</organism>
<reference evidence="1 2" key="1">
    <citation type="submission" date="2023-04" db="EMBL/GenBank/DDBJ databases">
        <title>Forest soil microbial communities from Buena Vista Peninsula, Colon Province, Panama.</title>
        <authorList>
            <person name="Bouskill N."/>
        </authorList>
    </citation>
    <scope>NUCLEOTIDE SEQUENCE [LARGE SCALE GENOMIC DNA]</scope>
    <source>
        <strain evidence="1 2">GGS1</strain>
    </source>
</reference>
<protein>
    <recommendedName>
        <fullName evidence="3">DUF4145 domain-containing protein</fullName>
    </recommendedName>
</protein>
<proteinExistence type="predicted"/>
<dbReference type="EMBL" id="JARXVH010000039">
    <property type="protein sequence ID" value="MDH6222652.1"/>
    <property type="molecule type" value="Genomic_DNA"/>
</dbReference>
<name>A0ABT6M262_9ACTN</name>
<keyword evidence="2" id="KW-1185">Reference proteome</keyword>
<evidence type="ECO:0008006" key="3">
    <source>
        <dbReference type="Google" id="ProtNLM"/>
    </source>
</evidence>
<evidence type="ECO:0000313" key="1">
    <source>
        <dbReference type="EMBL" id="MDH6222652.1"/>
    </source>
</evidence>
<dbReference type="Proteomes" id="UP001160499">
    <property type="component" value="Unassembled WGS sequence"/>
</dbReference>
<sequence length="366" mass="40621">MTALTDPLTEEQQLLLDIAWTTFVEHQRFPHFSHVAHRMRKHGHDATEVLYSFPVIGHDQVTTGYRAVGWWGHGHTPQSDGPVLVTMAGLYHLQHDEMARDLAHGLLAYMRRMTLEQDKILDSPFDHPNVTVNLGDVLKEIDGAGPLLNRMSQIADREWPGMHFNRGTLTGRLGALPAADFDTLDGYLAGVVAHLSPPEPPEALSFTEPRALLRALNFLNVTYELVVGGVLVVPPPMDRSSLLVLDVDDEAAYNSGLVVLTDILRDFKVPGRGPGSGLLRLEEHLSDKLPMIDRDTVHQAVQLLDQIRVIRNSAIHPKPQPELAAAHHALGLRFPVRDFTAAWDSVRAHAERAVSNLQEAIQSARH</sequence>
<dbReference type="RefSeq" id="WP_280883253.1">
    <property type="nucleotide sequence ID" value="NZ_JARXVH010000039.1"/>
</dbReference>
<comment type="caution">
    <text evidence="1">The sequence shown here is derived from an EMBL/GenBank/DDBJ whole genome shotgun (WGS) entry which is preliminary data.</text>
</comment>